<dbReference type="SMART" id="SM00906">
    <property type="entry name" value="Fungal_trans"/>
    <property type="match status" value="1"/>
</dbReference>
<protein>
    <recommendedName>
        <fullName evidence="6">Zn(2)-C6 fungal-type domain-containing protein</fullName>
    </recommendedName>
</protein>
<dbReference type="InterPro" id="IPR036864">
    <property type="entry name" value="Zn2-C6_fun-type_DNA-bd_sf"/>
</dbReference>
<sequence length="1054" mass="118712">MDHINIPPLQSFPRADPKSSSALPSLSSALKPNLPSISSTSPMPQTTAAETTSTNTENSTSSESDKPKHSIRPIGKKSHACGPCRRLKRKCDLKIPCGTCSKGKSNKIKECLKAPAVPLDHFRELASPDKSFGRLSNETSQTPSDDVSGQSERAKRPSVEESTSDSQRLSKKLQRDQVKPQSTPKPTESATRQNSYTQTPVQNLGVVNPYDQQQPLYQRQVRHPLYQPTQAQILPNNMSNPVPIPYTPQSQPQQARQDQQIYRQNSVSYDNRAYNIPSNVPVQHYNIQQYLYTPQAPLPQPQTQIQIQLQSQPQLFTGHIQNAQLSPYTKYPQSALLSEPPAHVNSSVTSQAPFMTSTKVSDPYMETAKPSLPSELDRINDQIESSRLEIHKAMEENPTTPNVQQKPRSRPKEKSHGVGLLVKHSTKHKPIVIGKNGIDAELKKRFTNLLPTKIHTKIIVDFYLHNIDYIYHPLHHPTFLDELDTLWADKSSVSIGFLAVLFMVLSLASIHLPHGLINIEAAELYFYATKRAEQLHDLLTKAVKDAHEMGLHVDDKKNPNMLEVEMKRRLWWDICGCDSFFALSLGNRPMINSYESKVPFPANARDEDITREWVKVRSRDVPTYNSFNIYRAHMMKLFNGVFVDSHLEKVCVLQKYPHLEFVKDKIFKGLLAIDIELCDNENSWFFKLDKHGNIPFVKDNRVHFQHHMLHTCICIHRFRIYQNYLSDDIPIAWEIGKSSALSLFKVYRKLREIYDIKNPLFLSQIHQSFTGSVIQSMLLLLNHKLTGTEQMGLYQDIELMLSDLDVLSKDVFILKPEVLKESLATLQALKKNLSKNIVALEGNEMDIVSNVFGGRKTIDNYLRKCTVSFIIDQSSTSVDSEKYKADDVNSSQTPSTPGSINTGSKFKESEQLGVSISDDMIRSSLPKLNELLLNKKIEESSRTNSASNHTAVSTGIGGLRSEAPVIETMTSVDSNNDMQDRSNSFPNINTAEAAAPAVAVAVTNSTCHNGTNMGTLGFGDFHANDNIWKDLQQSELHELNNLYQSEFSGFKVMD</sequence>
<dbReference type="SUPFAM" id="SSF57701">
    <property type="entry name" value="Zn2/Cys6 DNA-binding domain"/>
    <property type="match status" value="1"/>
</dbReference>
<dbReference type="InterPro" id="IPR001138">
    <property type="entry name" value="Zn2Cys6_DnaBD"/>
</dbReference>
<dbReference type="InterPro" id="IPR007219">
    <property type="entry name" value="XnlR_reg_dom"/>
</dbReference>
<keyword evidence="2" id="KW-0479">Metal-binding</keyword>
<dbReference type="CDD" id="cd12148">
    <property type="entry name" value="fungal_TF_MHR"/>
    <property type="match status" value="1"/>
</dbReference>
<organism evidence="7 8">
    <name type="scientific">Wickerhamomyces pijperi</name>
    <name type="common">Yeast</name>
    <name type="synonym">Pichia pijperi</name>
    <dbReference type="NCBI Taxonomy" id="599730"/>
    <lineage>
        <taxon>Eukaryota</taxon>
        <taxon>Fungi</taxon>
        <taxon>Dikarya</taxon>
        <taxon>Ascomycota</taxon>
        <taxon>Saccharomycotina</taxon>
        <taxon>Saccharomycetes</taxon>
        <taxon>Phaffomycetales</taxon>
        <taxon>Wickerhamomycetaceae</taxon>
        <taxon>Wickerhamomyces</taxon>
    </lineage>
</organism>
<feature type="domain" description="Zn(2)-C6 fungal-type" evidence="6">
    <location>
        <begin position="80"/>
        <end position="111"/>
    </location>
</feature>
<dbReference type="Proteomes" id="UP000774326">
    <property type="component" value="Unassembled WGS sequence"/>
</dbReference>
<keyword evidence="4" id="KW-0539">Nucleus</keyword>
<feature type="region of interest" description="Disordered" evidence="5">
    <location>
        <begin position="881"/>
        <end position="906"/>
    </location>
</feature>
<feature type="compositionally biased region" description="Polar residues" evidence="5">
    <location>
        <begin position="179"/>
        <end position="202"/>
    </location>
</feature>
<dbReference type="OrthoDB" id="5142537at2759"/>
<proteinExistence type="predicted"/>
<evidence type="ECO:0000259" key="6">
    <source>
        <dbReference type="PROSITE" id="PS50048"/>
    </source>
</evidence>
<feature type="region of interest" description="Disordered" evidence="5">
    <location>
        <begin position="393"/>
        <end position="418"/>
    </location>
</feature>
<evidence type="ECO:0000313" key="8">
    <source>
        <dbReference type="Proteomes" id="UP000774326"/>
    </source>
</evidence>
<dbReference type="GO" id="GO:0003677">
    <property type="term" value="F:DNA binding"/>
    <property type="evidence" value="ECO:0007669"/>
    <property type="project" value="InterPro"/>
</dbReference>
<dbReference type="GO" id="GO:0006351">
    <property type="term" value="P:DNA-templated transcription"/>
    <property type="evidence" value="ECO:0007669"/>
    <property type="project" value="InterPro"/>
</dbReference>
<feature type="region of interest" description="Disordered" evidence="5">
    <location>
        <begin position="128"/>
        <end position="205"/>
    </location>
</feature>
<dbReference type="GO" id="GO:0008270">
    <property type="term" value="F:zinc ion binding"/>
    <property type="evidence" value="ECO:0007669"/>
    <property type="project" value="InterPro"/>
</dbReference>
<dbReference type="CDD" id="cd00067">
    <property type="entry name" value="GAL4"/>
    <property type="match status" value="1"/>
</dbReference>
<comment type="subcellular location">
    <subcellularLocation>
        <location evidence="1">Nucleus</location>
    </subcellularLocation>
</comment>
<feature type="compositionally biased region" description="Polar residues" evidence="5">
    <location>
        <begin position="397"/>
        <end position="406"/>
    </location>
</feature>
<dbReference type="InterPro" id="IPR050613">
    <property type="entry name" value="Sec_Metabolite_Reg"/>
</dbReference>
<dbReference type="GO" id="GO:0005634">
    <property type="term" value="C:nucleus"/>
    <property type="evidence" value="ECO:0007669"/>
    <property type="project" value="UniProtKB-SubCell"/>
</dbReference>
<feature type="compositionally biased region" description="Polar residues" evidence="5">
    <location>
        <begin position="888"/>
        <end position="904"/>
    </location>
</feature>
<evidence type="ECO:0000256" key="1">
    <source>
        <dbReference type="ARBA" id="ARBA00004123"/>
    </source>
</evidence>
<evidence type="ECO:0000313" key="7">
    <source>
        <dbReference type="EMBL" id="KAH3688620.1"/>
    </source>
</evidence>
<keyword evidence="8" id="KW-1185">Reference proteome</keyword>
<dbReference type="PANTHER" id="PTHR31001">
    <property type="entry name" value="UNCHARACTERIZED TRANSCRIPTIONAL REGULATORY PROTEIN"/>
    <property type="match status" value="1"/>
</dbReference>
<comment type="caution">
    <text evidence="7">The sequence shown here is derived from an EMBL/GenBank/DDBJ whole genome shotgun (WGS) entry which is preliminary data.</text>
</comment>
<dbReference type="Pfam" id="PF04082">
    <property type="entry name" value="Fungal_trans"/>
    <property type="match status" value="1"/>
</dbReference>
<feature type="region of interest" description="Disordered" evidence="5">
    <location>
        <begin position="233"/>
        <end position="256"/>
    </location>
</feature>
<dbReference type="AlphaFoldDB" id="A0A9P8QGH5"/>
<dbReference type="PROSITE" id="PS50048">
    <property type="entry name" value="ZN2_CY6_FUNGAL_2"/>
    <property type="match status" value="1"/>
</dbReference>
<feature type="compositionally biased region" description="Low complexity" evidence="5">
    <location>
        <begin position="18"/>
        <end position="36"/>
    </location>
</feature>
<evidence type="ECO:0000256" key="2">
    <source>
        <dbReference type="ARBA" id="ARBA00022723"/>
    </source>
</evidence>
<gene>
    <name evidence="7" type="ORF">WICPIJ_000394</name>
</gene>
<reference evidence="7" key="1">
    <citation type="journal article" date="2021" name="Open Biol.">
        <title>Shared evolutionary footprints suggest mitochondrial oxidative damage underlies multiple complex I losses in fungi.</title>
        <authorList>
            <person name="Schikora-Tamarit M.A."/>
            <person name="Marcet-Houben M."/>
            <person name="Nosek J."/>
            <person name="Gabaldon T."/>
        </authorList>
    </citation>
    <scope>NUCLEOTIDE SEQUENCE</scope>
    <source>
        <strain evidence="7">CBS2887</strain>
    </source>
</reference>
<name>A0A9P8QGH5_WICPI</name>
<keyword evidence="3" id="KW-0862">Zinc</keyword>
<feature type="compositionally biased region" description="Low complexity" evidence="5">
    <location>
        <begin position="46"/>
        <end position="62"/>
    </location>
</feature>
<accession>A0A9P8QGH5</accession>
<dbReference type="EMBL" id="JAEUBG010000255">
    <property type="protein sequence ID" value="KAH3688620.1"/>
    <property type="molecule type" value="Genomic_DNA"/>
</dbReference>
<evidence type="ECO:0000256" key="4">
    <source>
        <dbReference type="ARBA" id="ARBA00023242"/>
    </source>
</evidence>
<feature type="compositionally biased region" description="Basic residues" evidence="5">
    <location>
        <begin position="69"/>
        <end position="82"/>
    </location>
</feature>
<feature type="region of interest" description="Disordered" evidence="5">
    <location>
        <begin position="1"/>
        <end position="82"/>
    </location>
</feature>
<evidence type="ECO:0000256" key="5">
    <source>
        <dbReference type="SAM" id="MobiDB-lite"/>
    </source>
</evidence>
<dbReference type="PANTHER" id="PTHR31001:SF88">
    <property type="entry name" value="TRANSCRIPTION FACTOR PDR3"/>
    <property type="match status" value="1"/>
</dbReference>
<reference evidence="7" key="2">
    <citation type="submission" date="2021-01" db="EMBL/GenBank/DDBJ databases">
        <authorList>
            <person name="Schikora-Tamarit M.A."/>
        </authorList>
    </citation>
    <scope>NUCLEOTIDE SEQUENCE</scope>
    <source>
        <strain evidence="7">CBS2887</strain>
    </source>
</reference>
<feature type="compositionally biased region" description="Polar residues" evidence="5">
    <location>
        <begin position="134"/>
        <end position="151"/>
    </location>
</feature>
<evidence type="ECO:0000256" key="3">
    <source>
        <dbReference type="ARBA" id="ARBA00022833"/>
    </source>
</evidence>
<dbReference type="GO" id="GO:0000981">
    <property type="term" value="F:DNA-binding transcription factor activity, RNA polymerase II-specific"/>
    <property type="evidence" value="ECO:0007669"/>
    <property type="project" value="InterPro"/>
</dbReference>